<dbReference type="SUPFAM" id="SSF54862">
    <property type="entry name" value="4Fe-4S ferredoxins"/>
    <property type="match status" value="1"/>
</dbReference>
<dbReference type="EMBL" id="FOZL01000001">
    <property type="protein sequence ID" value="SFS17637.1"/>
    <property type="molecule type" value="Genomic_DNA"/>
</dbReference>
<comment type="similarity">
    <text evidence="1">Belongs to the dihydropyrimidine dehydrogenase family.</text>
</comment>
<feature type="domain" description="4Fe-4S ferredoxin-type" evidence="13">
    <location>
        <begin position="430"/>
        <end position="460"/>
    </location>
</feature>
<dbReference type="RefSeq" id="WP_089840546.1">
    <property type="nucleotide sequence ID" value="NZ_FOZL01000001.1"/>
</dbReference>
<dbReference type="Pfam" id="PF01180">
    <property type="entry name" value="DHO_dh"/>
    <property type="match status" value="1"/>
</dbReference>
<evidence type="ECO:0000313" key="14">
    <source>
        <dbReference type="EMBL" id="SFS17637.1"/>
    </source>
</evidence>
<evidence type="ECO:0000256" key="1">
    <source>
        <dbReference type="ARBA" id="ARBA00010804"/>
    </source>
</evidence>
<evidence type="ECO:0000256" key="4">
    <source>
        <dbReference type="ARBA" id="ARBA00023004"/>
    </source>
</evidence>
<dbReference type="InterPro" id="IPR017896">
    <property type="entry name" value="4Fe4S_Fe-S-bd"/>
</dbReference>
<evidence type="ECO:0000256" key="7">
    <source>
        <dbReference type="ARBA" id="ARBA00032722"/>
    </source>
</evidence>
<dbReference type="FunFam" id="3.20.20.70:FF:000027">
    <property type="entry name" value="Dihydropyrimidine dehydrogenase [NADP(+)]"/>
    <property type="match status" value="1"/>
</dbReference>
<feature type="domain" description="4Fe-4S ferredoxin-type" evidence="13">
    <location>
        <begin position="335"/>
        <end position="364"/>
    </location>
</feature>
<evidence type="ECO:0000259" key="13">
    <source>
        <dbReference type="PROSITE" id="PS51379"/>
    </source>
</evidence>
<dbReference type="Gene3D" id="3.30.70.20">
    <property type="match status" value="2"/>
</dbReference>
<dbReference type="CDD" id="cd02940">
    <property type="entry name" value="DHPD_FMN"/>
    <property type="match status" value="1"/>
</dbReference>
<evidence type="ECO:0000256" key="9">
    <source>
        <dbReference type="ARBA" id="ARBA00048792"/>
    </source>
</evidence>
<dbReference type="PANTHER" id="PTHR43073:SF2">
    <property type="entry name" value="DIHYDROPYRIMIDINE DEHYDROGENASE [NADP(+)]"/>
    <property type="match status" value="1"/>
</dbReference>
<evidence type="ECO:0000256" key="6">
    <source>
        <dbReference type="ARBA" id="ARBA00030119"/>
    </source>
</evidence>
<dbReference type="Pfam" id="PF13183">
    <property type="entry name" value="Fer4_8"/>
    <property type="match status" value="1"/>
</dbReference>
<keyword evidence="3" id="KW-0560">Oxidoreductase</keyword>
<evidence type="ECO:0000313" key="15">
    <source>
        <dbReference type="Proteomes" id="UP000199024"/>
    </source>
</evidence>
<dbReference type="GO" id="GO:0004159">
    <property type="term" value="F:dihydropyrimidine dehydrogenase (NAD+) activity"/>
    <property type="evidence" value="ECO:0007669"/>
    <property type="project" value="UniProtKB-EC"/>
</dbReference>
<accession>A0A1I6MPU6</accession>
<evidence type="ECO:0000256" key="3">
    <source>
        <dbReference type="ARBA" id="ARBA00023002"/>
    </source>
</evidence>
<dbReference type="InterPro" id="IPR005720">
    <property type="entry name" value="Dihydroorotate_DH_cat"/>
</dbReference>
<proteinExistence type="inferred from homology"/>
<dbReference type="EC" id="1.3.1.1" evidence="12"/>
<keyword evidence="4" id="KW-0408">Iron</keyword>
<dbReference type="OrthoDB" id="9794954at2"/>
<dbReference type="Proteomes" id="UP000199024">
    <property type="component" value="Unassembled WGS sequence"/>
</dbReference>
<comment type="catalytic activity">
    <reaction evidence="9">
        <text>5,6-dihydrouracil + NAD(+) = uracil + NADH + H(+)</text>
        <dbReference type="Rhea" id="RHEA:20189"/>
        <dbReference type="ChEBI" id="CHEBI:15378"/>
        <dbReference type="ChEBI" id="CHEBI:15901"/>
        <dbReference type="ChEBI" id="CHEBI:17568"/>
        <dbReference type="ChEBI" id="CHEBI:57540"/>
        <dbReference type="ChEBI" id="CHEBI:57945"/>
        <dbReference type="EC" id="1.3.1.1"/>
    </reaction>
</comment>
<dbReference type="PROSITE" id="PS51379">
    <property type="entry name" value="4FE4S_FER_2"/>
    <property type="match status" value="2"/>
</dbReference>
<dbReference type="InterPro" id="IPR013785">
    <property type="entry name" value="Aldolase_TIM"/>
</dbReference>
<comment type="catalytic activity">
    <reaction evidence="8">
        <text>5,6-dihydrothymine + NAD(+) = thymine + NADH + H(+)</text>
        <dbReference type="Rhea" id="RHEA:28791"/>
        <dbReference type="ChEBI" id="CHEBI:15378"/>
        <dbReference type="ChEBI" id="CHEBI:17821"/>
        <dbReference type="ChEBI" id="CHEBI:27468"/>
        <dbReference type="ChEBI" id="CHEBI:57540"/>
        <dbReference type="ChEBI" id="CHEBI:57945"/>
        <dbReference type="EC" id="1.3.1.1"/>
    </reaction>
</comment>
<keyword evidence="2" id="KW-0479">Metal-binding</keyword>
<reference evidence="14 15" key="1">
    <citation type="submission" date="2016-10" db="EMBL/GenBank/DDBJ databases">
        <authorList>
            <person name="de Groot N.N."/>
        </authorList>
    </citation>
    <scope>NUCLEOTIDE SEQUENCE [LARGE SCALE GENOMIC DNA]</scope>
    <source>
        <strain evidence="14 15">DSM 21001</strain>
    </source>
</reference>
<dbReference type="GO" id="GO:0005737">
    <property type="term" value="C:cytoplasm"/>
    <property type="evidence" value="ECO:0007669"/>
    <property type="project" value="InterPro"/>
</dbReference>
<keyword evidence="5" id="KW-0411">Iron-sulfur</keyword>
<dbReference type="PROSITE" id="PS00198">
    <property type="entry name" value="4FE4S_FER_1"/>
    <property type="match status" value="1"/>
</dbReference>
<protein>
    <recommendedName>
        <fullName evidence="12">dihydrouracil dehydrogenase (NAD(+))</fullName>
        <ecNumber evidence="12">1.3.1.1</ecNumber>
    </recommendedName>
    <alternativeName>
        <fullName evidence="7">Dihydrothymine dehydrogenase</fullName>
    </alternativeName>
    <alternativeName>
        <fullName evidence="6">Dihydrouracil dehydrogenase</fullName>
    </alternativeName>
</protein>
<dbReference type="GO" id="GO:0051536">
    <property type="term" value="F:iron-sulfur cluster binding"/>
    <property type="evidence" value="ECO:0007669"/>
    <property type="project" value="UniProtKB-KW"/>
</dbReference>
<evidence type="ECO:0000256" key="8">
    <source>
        <dbReference type="ARBA" id="ARBA00047685"/>
    </source>
</evidence>
<comment type="subunit">
    <text evidence="11">Heterotetramer of 2 PreA and 2 PreT subunits.</text>
</comment>
<dbReference type="Gene3D" id="3.20.20.70">
    <property type="entry name" value="Aldolase class I"/>
    <property type="match status" value="1"/>
</dbReference>
<evidence type="ECO:0000256" key="11">
    <source>
        <dbReference type="ARBA" id="ARBA00049714"/>
    </source>
</evidence>
<dbReference type="SUPFAM" id="SSF51395">
    <property type="entry name" value="FMN-linked oxidoreductases"/>
    <property type="match status" value="1"/>
</dbReference>
<gene>
    <name evidence="14" type="ORF">SAMN05421771_3218</name>
</gene>
<keyword evidence="15" id="KW-1185">Reference proteome</keyword>
<evidence type="ECO:0000256" key="5">
    <source>
        <dbReference type="ARBA" id="ARBA00023014"/>
    </source>
</evidence>
<evidence type="ECO:0000256" key="2">
    <source>
        <dbReference type="ARBA" id="ARBA00022723"/>
    </source>
</evidence>
<evidence type="ECO:0000256" key="12">
    <source>
        <dbReference type="ARBA" id="ARBA00049728"/>
    </source>
</evidence>
<dbReference type="PANTHER" id="PTHR43073">
    <property type="entry name" value="DIHYDROPYRIMIDINE DEHYDROGENASE [NADP(+)]"/>
    <property type="match status" value="1"/>
</dbReference>
<comment type="function">
    <text evidence="10">Involved in pyrimidine base degradation. Catalyzes physiologically the reduction of uracil to 5,6-dihydrouracil (DHU) by using NADH as a specific cosubstrate. It also catalyzes the reverse reaction and the reduction of thymine to 5,6-dihydrothymine (DHT).</text>
</comment>
<dbReference type="NCBIfam" id="NF006183">
    <property type="entry name" value="PRK08318.1"/>
    <property type="match status" value="1"/>
</dbReference>
<sequence>MAKATLASTFCGIPMLNPFWLASAPPANCGEQVMRAFDAGWGGAVWKTIGEPVTNVSSRYSSIDWAGQKMMGFNNIELISDRPIEMNLKEIAEAKKRYPKHVIIASLMVESKRESWHEIVARAEDAGADGLELNFGCPHGMSERGMGSAVGQVPEYCEQITGWVKEKARTPVIVKLTPNISDIRMPARAAKRAGADALSAINTINSITGIDLDTLTPNPNVDGRSSHGGYCGPAVKPIALNMVQQVMSDPLAALPMSGIGGVASWRDAAEFILLGSSSVQVCTAVMHYGYRIVEDMCDGLLEWMDTKGYRTIDDFRGLSLPQVREWKNLNLNYRVVAEIHADKCIGCQLCYTACWDGAHQCIHLDRAEGGMEEAVLGTDPRYVMHEPNPHGKATPAMVAAQSATVISTTPIPKLDAGGAGSHASLTPLHRIPRVDVDECVGCNLCSLVCPVDGCITMERVENGLAAESWAERTVSNL</sequence>
<evidence type="ECO:0000256" key="10">
    <source>
        <dbReference type="ARBA" id="ARBA00049578"/>
    </source>
</evidence>
<dbReference type="AlphaFoldDB" id="A0A1I6MPU6"/>
<organism evidence="14 15">
    <name type="scientific">Granulicella pectinivorans</name>
    <dbReference type="NCBI Taxonomy" id="474950"/>
    <lineage>
        <taxon>Bacteria</taxon>
        <taxon>Pseudomonadati</taxon>
        <taxon>Acidobacteriota</taxon>
        <taxon>Terriglobia</taxon>
        <taxon>Terriglobales</taxon>
        <taxon>Acidobacteriaceae</taxon>
        <taxon>Granulicella</taxon>
    </lineage>
</organism>
<dbReference type="GO" id="GO:0046872">
    <property type="term" value="F:metal ion binding"/>
    <property type="evidence" value="ECO:0007669"/>
    <property type="project" value="UniProtKB-KW"/>
</dbReference>
<name>A0A1I6MPU6_9BACT</name>
<dbReference type="STRING" id="474950.SAMN05421771_3218"/>
<dbReference type="InterPro" id="IPR017900">
    <property type="entry name" value="4Fe4S_Fe_S_CS"/>
</dbReference>